<dbReference type="SUPFAM" id="SSF55874">
    <property type="entry name" value="ATPase domain of HSP90 chaperone/DNA topoisomerase II/histidine kinase"/>
    <property type="match status" value="1"/>
</dbReference>
<protein>
    <submittedName>
        <fullName evidence="2">Anti-sigma regulatory factor (Ser/Thr protein kinase)</fullName>
    </submittedName>
</protein>
<dbReference type="InterPro" id="IPR036890">
    <property type="entry name" value="HATPase_C_sf"/>
</dbReference>
<dbReference type="SMART" id="SM00331">
    <property type="entry name" value="PP2C_SIG"/>
    <property type="match status" value="1"/>
</dbReference>
<dbReference type="RefSeq" id="WP_183473812.1">
    <property type="nucleotide sequence ID" value="NZ_JACIBX010000009.1"/>
</dbReference>
<comment type="caution">
    <text evidence="2">The sequence shown here is derived from an EMBL/GenBank/DDBJ whole genome shotgun (WGS) entry which is preliminary data.</text>
</comment>
<dbReference type="Proteomes" id="UP000576152">
    <property type="component" value="Unassembled WGS sequence"/>
</dbReference>
<evidence type="ECO:0000313" key="2">
    <source>
        <dbReference type="EMBL" id="MBB3712822.1"/>
    </source>
</evidence>
<dbReference type="EMBL" id="JACIBX010000009">
    <property type="protein sequence ID" value="MBB3712822.1"/>
    <property type="molecule type" value="Genomic_DNA"/>
</dbReference>
<dbReference type="InterPro" id="IPR039248">
    <property type="entry name" value="Ptase_RsbX"/>
</dbReference>
<dbReference type="InterPro" id="IPR001932">
    <property type="entry name" value="PPM-type_phosphatase-like_dom"/>
</dbReference>
<dbReference type="Pfam" id="PF13581">
    <property type="entry name" value="HATPase_c_2"/>
    <property type="match status" value="1"/>
</dbReference>
<keyword evidence="3" id="KW-1185">Reference proteome</keyword>
<dbReference type="Gene3D" id="3.60.40.10">
    <property type="entry name" value="PPM-type phosphatase domain"/>
    <property type="match status" value="1"/>
</dbReference>
<feature type="domain" description="PPM-type phosphatase" evidence="1">
    <location>
        <begin position="133"/>
        <end position="326"/>
    </location>
</feature>
<accession>A0ABR6HQI5</accession>
<evidence type="ECO:0000313" key="3">
    <source>
        <dbReference type="Proteomes" id="UP000576152"/>
    </source>
</evidence>
<reference evidence="2 3" key="1">
    <citation type="submission" date="2020-08" db="EMBL/GenBank/DDBJ databases">
        <title>Genomic Encyclopedia of Type Strains, Phase III (KMG-III): the genomes of soil and plant-associated and newly described type strains.</title>
        <authorList>
            <person name="Whitman W."/>
        </authorList>
    </citation>
    <scope>NUCLEOTIDE SEQUENCE [LARGE SCALE GENOMIC DNA]</scope>
    <source>
        <strain evidence="2 3">CECT 8572</strain>
    </source>
</reference>
<evidence type="ECO:0000259" key="1">
    <source>
        <dbReference type="SMART" id="SM00331"/>
    </source>
</evidence>
<dbReference type="Gene3D" id="3.30.565.10">
    <property type="entry name" value="Histidine kinase-like ATPase, C-terminal domain"/>
    <property type="match status" value="1"/>
</dbReference>
<name>A0ABR6HQI5_9RHOB</name>
<gene>
    <name evidence="2" type="ORF">FHS00_002420</name>
</gene>
<sequence length="332" mass="33943">MRHVVEVSEPSAVAEARRLGRNLAENVGLDATRTAALAIVVTEMATNLLRHARGGQLMLLAQPVAGPRVALAAIDRGPGIPDIEQALSDGFSTGSSAGGGLGAMKRLADSFEIQSTPGQGTVTVCGFGASPVLAGVEIGGFLTNYPGDRACGDALHARNVGGRVDLISIDGLGHGARAEVAATETLDGFAALRGDDPARLLAELSARLSGSRGSVAALAQIEAADGRLSLAGIGNISALLVRPGGRMRRLISREGRLGGAVRTPPIETETMTLGDVLILHSDGLSTLRSPADLPELAGMSCAMIAAQLIRDRAKGRDDCCALVARLAPEEAA</sequence>
<organism evidence="2 3">
    <name type="scientific">Limimaricola variabilis</name>
    <dbReference type="NCBI Taxonomy" id="1492771"/>
    <lineage>
        <taxon>Bacteria</taxon>
        <taxon>Pseudomonadati</taxon>
        <taxon>Pseudomonadota</taxon>
        <taxon>Alphaproteobacteria</taxon>
        <taxon>Rhodobacterales</taxon>
        <taxon>Paracoccaceae</taxon>
        <taxon>Limimaricola</taxon>
    </lineage>
</organism>
<dbReference type="PANTHER" id="PTHR35801:SF1">
    <property type="entry name" value="PHOSPHOSERINE PHOSPHATASE RSBX"/>
    <property type="match status" value="1"/>
</dbReference>
<proteinExistence type="predicted"/>
<dbReference type="Pfam" id="PF07228">
    <property type="entry name" value="SpoIIE"/>
    <property type="match status" value="1"/>
</dbReference>
<dbReference type="SUPFAM" id="SSF81606">
    <property type="entry name" value="PP2C-like"/>
    <property type="match status" value="1"/>
</dbReference>
<dbReference type="InterPro" id="IPR003594">
    <property type="entry name" value="HATPase_dom"/>
</dbReference>
<dbReference type="InterPro" id="IPR036457">
    <property type="entry name" value="PPM-type-like_dom_sf"/>
</dbReference>
<dbReference type="PANTHER" id="PTHR35801">
    <property type="entry name" value="PHOSPHOSERINE PHOSPHATASE RSBX"/>
    <property type="match status" value="1"/>
</dbReference>